<organism evidence="1 2">
    <name type="scientific">Burkholderia vietnamiensis (strain G4 / LMG 22486)</name>
    <name type="common">Burkholderia cepacia (strain R1808)</name>
    <dbReference type="NCBI Taxonomy" id="269482"/>
    <lineage>
        <taxon>Bacteria</taxon>
        <taxon>Pseudomonadati</taxon>
        <taxon>Pseudomonadota</taxon>
        <taxon>Betaproteobacteria</taxon>
        <taxon>Burkholderiales</taxon>
        <taxon>Burkholderiaceae</taxon>
        <taxon>Burkholderia</taxon>
        <taxon>Burkholderia cepacia complex</taxon>
    </lineage>
</organism>
<dbReference type="AlphaFoldDB" id="A4JTZ4"/>
<keyword evidence="1" id="KW-0614">Plasmid</keyword>
<evidence type="ECO:0000313" key="2">
    <source>
        <dbReference type="Proteomes" id="UP000002287"/>
    </source>
</evidence>
<name>A4JTZ4_BURVG</name>
<geneLocation type="plasmid" evidence="1 2">
    <name>pBVIE01</name>
</geneLocation>
<dbReference type="EMBL" id="CP000617">
    <property type="protein sequence ID" value="ABO59747.1"/>
    <property type="molecule type" value="Genomic_DNA"/>
</dbReference>
<evidence type="ECO:0000313" key="1">
    <source>
        <dbReference type="EMBL" id="ABO59747.1"/>
    </source>
</evidence>
<sequence>MALAARVQWALHRVSVVAENQRAAQTHLSRALNGAKTCGDNAAWMDENLTCPALLADVPDLRGAFTQAFDRVREQRQKRRTRDGLTEELTVMAEEANRGCGQSYELFVKRFSADVDDLLEIVESPYQSIALDVAVSKGYATPAEREKMQEEIARDGGCSLTGIDPHYCPCGRHE</sequence>
<dbReference type="HOGENOM" id="CLU_1375942_0_0_4"/>
<reference evidence="1 2" key="1">
    <citation type="submission" date="2007-03" db="EMBL/GenBank/DDBJ databases">
        <title>Complete sequence of plasmid pBVIE01 of Burkholderia vietnamiensis G4.</title>
        <authorList>
            <consortium name="US DOE Joint Genome Institute"/>
            <person name="Copeland A."/>
            <person name="Lucas S."/>
            <person name="Lapidus A."/>
            <person name="Barry K."/>
            <person name="Detter J.C."/>
            <person name="Glavina del Rio T."/>
            <person name="Hammon N."/>
            <person name="Israni S."/>
            <person name="Dalin E."/>
            <person name="Tice H."/>
            <person name="Pitluck S."/>
            <person name="Chain P."/>
            <person name="Malfatti S."/>
            <person name="Shin M."/>
            <person name="Vergez L."/>
            <person name="Schmutz J."/>
            <person name="Larimer F."/>
            <person name="Land M."/>
            <person name="Hauser L."/>
            <person name="Kyrpides N."/>
            <person name="Tiedje J."/>
            <person name="Richardson P."/>
        </authorList>
    </citation>
    <scope>NUCLEOTIDE SEQUENCE [LARGE SCALE GENOMIC DNA]</scope>
    <source>
        <strain evidence="2">G4 / LMG 22486</strain>
        <plasmid evidence="1 2">pBVIE01</plasmid>
    </source>
</reference>
<gene>
    <name evidence="1" type="ordered locus">Bcep1808_6860</name>
</gene>
<dbReference type="Proteomes" id="UP000002287">
    <property type="component" value="Plasmid pBVIE01"/>
</dbReference>
<dbReference type="KEGG" id="bvi:Bcep1808_6860"/>
<proteinExistence type="predicted"/>
<protein>
    <submittedName>
        <fullName evidence="1">Uncharacterized protein</fullName>
    </submittedName>
</protein>
<accession>A4JTZ4</accession>